<dbReference type="OrthoDB" id="4941332at2759"/>
<comment type="caution">
    <text evidence="3">The sequence shown here is derived from an EMBL/GenBank/DDBJ whole genome shotgun (WGS) entry which is preliminary data.</text>
</comment>
<organism evidence="3 4">
    <name type="scientific">Capronia epimyces CBS 606.96</name>
    <dbReference type="NCBI Taxonomy" id="1182542"/>
    <lineage>
        <taxon>Eukaryota</taxon>
        <taxon>Fungi</taxon>
        <taxon>Dikarya</taxon>
        <taxon>Ascomycota</taxon>
        <taxon>Pezizomycotina</taxon>
        <taxon>Eurotiomycetes</taxon>
        <taxon>Chaetothyriomycetidae</taxon>
        <taxon>Chaetothyriales</taxon>
        <taxon>Herpotrichiellaceae</taxon>
        <taxon>Capronia</taxon>
    </lineage>
</organism>
<feature type="transmembrane region" description="Helical" evidence="2">
    <location>
        <begin position="236"/>
        <end position="257"/>
    </location>
</feature>
<feature type="compositionally biased region" description="Polar residues" evidence="1">
    <location>
        <begin position="360"/>
        <end position="377"/>
    </location>
</feature>
<dbReference type="AlphaFoldDB" id="W9YQS6"/>
<dbReference type="Proteomes" id="UP000019478">
    <property type="component" value="Unassembled WGS sequence"/>
</dbReference>
<reference evidence="3 4" key="1">
    <citation type="submission" date="2013-03" db="EMBL/GenBank/DDBJ databases">
        <title>The Genome Sequence of Capronia epimyces CBS 606.96.</title>
        <authorList>
            <consortium name="The Broad Institute Genomics Platform"/>
            <person name="Cuomo C."/>
            <person name="de Hoog S."/>
            <person name="Gorbushina A."/>
            <person name="Walker B."/>
            <person name="Young S.K."/>
            <person name="Zeng Q."/>
            <person name="Gargeya S."/>
            <person name="Fitzgerald M."/>
            <person name="Haas B."/>
            <person name="Abouelleil A."/>
            <person name="Allen A.W."/>
            <person name="Alvarado L."/>
            <person name="Arachchi H.M."/>
            <person name="Berlin A.M."/>
            <person name="Chapman S.B."/>
            <person name="Gainer-Dewar J."/>
            <person name="Goldberg J."/>
            <person name="Griggs A."/>
            <person name="Gujja S."/>
            <person name="Hansen M."/>
            <person name="Howarth C."/>
            <person name="Imamovic A."/>
            <person name="Ireland A."/>
            <person name="Larimer J."/>
            <person name="McCowan C."/>
            <person name="Murphy C."/>
            <person name="Pearson M."/>
            <person name="Poon T.W."/>
            <person name="Priest M."/>
            <person name="Roberts A."/>
            <person name="Saif S."/>
            <person name="Shea T."/>
            <person name="Sisk P."/>
            <person name="Sykes S."/>
            <person name="Wortman J."/>
            <person name="Nusbaum C."/>
            <person name="Birren B."/>
        </authorList>
    </citation>
    <scope>NUCLEOTIDE SEQUENCE [LARGE SCALE GENOMIC DNA]</scope>
    <source>
        <strain evidence="3 4">CBS 606.96</strain>
    </source>
</reference>
<gene>
    <name evidence="3" type="ORF">A1O3_00565</name>
</gene>
<protein>
    <submittedName>
        <fullName evidence="3">Uncharacterized protein</fullName>
    </submittedName>
</protein>
<feature type="region of interest" description="Disordered" evidence="1">
    <location>
        <begin position="432"/>
        <end position="456"/>
    </location>
</feature>
<evidence type="ECO:0000313" key="3">
    <source>
        <dbReference type="EMBL" id="EXJ92015.1"/>
    </source>
</evidence>
<proteinExistence type="predicted"/>
<name>W9YQS6_9EURO</name>
<keyword evidence="2" id="KW-1133">Transmembrane helix</keyword>
<feature type="transmembrane region" description="Helical" evidence="2">
    <location>
        <begin position="269"/>
        <end position="290"/>
    </location>
</feature>
<dbReference type="HOGENOM" id="CLU_599907_0_0_1"/>
<accession>W9YQS6</accession>
<keyword evidence="2" id="KW-0812">Transmembrane</keyword>
<sequence length="456" mass="51310">MEALSFVAFVTVVPILAKIVFSHGSAYRTQRFGFIWGTILYVSALVDTDTLQQKHWDINFWTDAEVIAWKKSHLAFCNAITVAVRIPFKQFTEPLRSWPPKVEQQAAIFASIGLTALQLPNMETVHWSSRACCASSMVLGVASVFTATRQHFSVGMLNSPLQVRLWLSRGRPESYRGFVARMVGFGTIPFPMNRLIPYPVTTATTQRKYANMKAYQDMPLESAISAAKAVALPSHLLYMTVIIFLVGFGLYILFRWLEDVGGAVSYRNIFIVFIITAGLYAGYDILIEVARLLDRDKRSREFATDGIGGLRGQRHLLALQQRLRTLQQRVEDESIDGQDQHQHQHQHQHQPGPAPPHASTAPTGRQTPHQNSPTTASRIDPDPDVDKYQAWESYITAYIQRLGRTEQRSTLMMKIMELKGSLEAEWDSVKARETVHGEQSRTTGGYVASPSDMQLP</sequence>
<evidence type="ECO:0000313" key="4">
    <source>
        <dbReference type="Proteomes" id="UP000019478"/>
    </source>
</evidence>
<dbReference type="EMBL" id="AMGY01000001">
    <property type="protein sequence ID" value="EXJ92015.1"/>
    <property type="molecule type" value="Genomic_DNA"/>
</dbReference>
<evidence type="ECO:0000256" key="2">
    <source>
        <dbReference type="SAM" id="Phobius"/>
    </source>
</evidence>
<dbReference type="GeneID" id="19164705"/>
<dbReference type="STRING" id="1182542.W9YQS6"/>
<feature type="region of interest" description="Disordered" evidence="1">
    <location>
        <begin position="331"/>
        <end position="384"/>
    </location>
</feature>
<dbReference type="RefSeq" id="XP_007728905.1">
    <property type="nucleotide sequence ID" value="XM_007730715.1"/>
</dbReference>
<keyword evidence="4" id="KW-1185">Reference proteome</keyword>
<keyword evidence="2" id="KW-0472">Membrane</keyword>
<evidence type="ECO:0000256" key="1">
    <source>
        <dbReference type="SAM" id="MobiDB-lite"/>
    </source>
</evidence>